<accession>A0ABS1IYF3</accession>
<dbReference type="Gene3D" id="3.40.30.10">
    <property type="entry name" value="Glutaredoxin"/>
    <property type="match status" value="1"/>
</dbReference>
<dbReference type="Pfam" id="PF00462">
    <property type="entry name" value="Glutaredoxin"/>
    <property type="match status" value="1"/>
</dbReference>
<feature type="domain" description="Glutaredoxin" evidence="1">
    <location>
        <begin position="2"/>
        <end position="45"/>
    </location>
</feature>
<evidence type="ECO:0000313" key="3">
    <source>
        <dbReference type="Proteomes" id="UP000604730"/>
    </source>
</evidence>
<dbReference type="SUPFAM" id="SSF52833">
    <property type="entry name" value="Thioredoxin-like"/>
    <property type="match status" value="1"/>
</dbReference>
<dbReference type="InterPro" id="IPR002109">
    <property type="entry name" value="Glutaredoxin"/>
</dbReference>
<keyword evidence="3" id="KW-1185">Reference proteome</keyword>
<reference evidence="2 3" key="1">
    <citation type="submission" date="2021-01" db="EMBL/GenBank/DDBJ databases">
        <title>Isolation and description of Catonella massiliensis sp. nov., a novel Catonella species, isolated from a stable periodontitis subject.</title>
        <authorList>
            <person name="Antezack A."/>
            <person name="Boxberger M."/>
            <person name="La Scola B."/>
            <person name="Monnet-Corti V."/>
        </authorList>
    </citation>
    <scope>NUCLEOTIDE SEQUENCE [LARGE SCALE GENOMIC DNA]</scope>
    <source>
        <strain evidence="2 3">Marseille-Q4567</strain>
    </source>
</reference>
<evidence type="ECO:0000313" key="2">
    <source>
        <dbReference type="EMBL" id="MBK5896850.1"/>
    </source>
</evidence>
<evidence type="ECO:0000259" key="1">
    <source>
        <dbReference type="Pfam" id="PF00462"/>
    </source>
</evidence>
<sequence>MITIYGSKMCPDCQNCKYNFDRYGIDYKFLDVHTNLQYLKEFLKYRDTNPVFDRLKKVYDIAYPACIDEDGTVFTDWETYLRNKGLDPVYLA</sequence>
<proteinExistence type="predicted"/>
<protein>
    <submittedName>
        <fullName evidence="2">Glutaredoxin</fullName>
    </submittedName>
</protein>
<gene>
    <name evidence="2" type="ORF">JJN12_03485</name>
</gene>
<dbReference type="InterPro" id="IPR036249">
    <property type="entry name" value="Thioredoxin-like_sf"/>
</dbReference>
<dbReference type="EMBL" id="JAEPRJ010000001">
    <property type="protein sequence ID" value="MBK5896850.1"/>
    <property type="molecule type" value="Genomic_DNA"/>
</dbReference>
<organism evidence="2 3">
    <name type="scientific">Catonella massiliensis</name>
    <dbReference type="NCBI Taxonomy" id="2799636"/>
    <lineage>
        <taxon>Bacteria</taxon>
        <taxon>Bacillati</taxon>
        <taxon>Bacillota</taxon>
        <taxon>Clostridia</taxon>
        <taxon>Lachnospirales</taxon>
        <taxon>Lachnospiraceae</taxon>
        <taxon>Catonella</taxon>
    </lineage>
</organism>
<dbReference type="RefSeq" id="WP_208428391.1">
    <property type="nucleotide sequence ID" value="NZ_JAEPRJ010000001.1"/>
</dbReference>
<name>A0ABS1IYF3_9FIRM</name>
<comment type="caution">
    <text evidence="2">The sequence shown here is derived from an EMBL/GenBank/DDBJ whole genome shotgun (WGS) entry which is preliminary data.</text>
</comment>
<dbReference type="Proteomes" id="UP000604730">
    <property type="component" value="Unassembled WGS sequence"/>
</dbReference>